<dbReference type="AlphaFoldDB" id="A0AAE6FXV9"/>
<accession>A0AAE6FXV9</accession>
<organism evidence="1 2">
    <name type="scientific">Myxococcus xanthus</name>
    <dbReference type="NCBI Taxonomy" id="34"/>
    <lineage>
        <taxon>Bacteria</taxon>
        <taxon>Pseudomonadati</taxon>
        <taxon>Myxococcota</taxon>
        <taxon>Myxococcia</taxon>
        <taxon>Myxococcales</taxon>
        <taxon>Cystobacterineae</taxon>
        <taxon>Myxococcaceae</taxon>
        <taxon>Myxococcus</taxon>
    </lineage>
</organism>
<dbReference type="EMBL" id="CP017174">
    <property type="protein sequence ID" value="QDE66991.1"/>
    <property type="molecule type" value="Genomic_DNA"/>
</dbReference>
<gene>
    <name evidence="1" type="ORF">BHS09_08185</name>
</gene>
<evidence type="ECO:0000313" key="1">
    <source>
        <dbReference type="EMBL" id="QDE66991.1"/>
    </source>
</evidence>
<sequence length="301" mass="33499">MSIAEVAPMPAEPLPDVRTLLSRLPAWHFRLPEYRAAPVEGRAVTCDAVLYGTLGYADETLFLYGYNVGEDEHCFLYDTPWDETHRAYAGGQPPEWYDGLQMPRAFQVRHAVAEPSRHEILDPLLKVMMERALRYLGTRPAIPRLLAAGATEVLGDIQEWDARLRFLRRGRYLLSAGAPEASGWTPVEARFGGLAGSGNTTYAHYHYDVGATGYVFAVKCQPPLARMTPSDHAPQTSRKERRAHLALARRQEEGFRLLTPGQPLQVRFNPADPGEHALGTLDLAPSTAAYQLEPVVLPRSK</sequence>
<reference evidence="1 2" key="1">
    <citation type="journal article" date="2019" name="Science">
        <title>Social genes are selection hotspots in kin groups of a soil microbe.</title>
        <authorList>
            <person name="Wielgoss S."/>
            <person name="Wolfensberger R."/>
            <person name="Sun L."/>
            <person name="Fiegna F."/>
            <person name="Velicer G.J."/>
        </authorList>
    </citation>
    <scope>NUCLEOTIDE SEQUENCE [LARGE SCALE GENOMIC DNA]</scope>
    <source>
        <strain evidence="1 2">MC3.5.9c15</strain>
    </source>
</reference>
<proteinExistence type="predicted"/>
<name>A0AAE6FXV9_MYXXA</name>
<dbReference type="Proteomes" id="UP000320179">
    <property type="component" value="Chromosome"/>
</dbReference>
<evidence type="ECO:0000313" key="2">
    <source>
        <dbReference type="Proteomes" id="UP000320179"/>
    </source>
</evidence>
<protein>
    <submittedName>
        <fullName evidence="1">Uncharacterized protein</fullName>
    </submittedName>
</protein>